<evidence type="ECO:0000256" key="1">
    <source>
        <dbReference type="SAM" id="MobiDB-lite"/>
    </source>
</evidence>
<proteinExistence type="predicted"/>
<dbReference type="EMBL" id="JAPFFI010000024">
    <property type="protein sequence ID" value="KAJ6313059.1"/>
    <property type="molecule type" value="Genomic_DNA"/>
</dbReference>
<protein>
    <submittedName>
        <fullName evidence="2">Uncharacterized protein</fullName>
    </submittedName>
</protein>
<keyword evidence="3" id="KW-1185">Reference proteome</keyword>
<comment type="caution">
    <text evidence="2">The sequence shown here is derived from an EMBL/GenBank/DDBJ whole genome shotgun (WGS) entry which is preliminary data.</text>
</comment>
<feature type="region of interest" description="Disordered" evidence="1">
    <location>
        <begin position="1"/>
        <end position="34"/>
    </location>
</feature>
<sequence>MTIQQEKERERKITTNKQTKDLTNMKFPSGLNRHTRNRSRKFKQLLVRFKQGHVFGTQAYPRFYSITIPCVDQTHDIFQFYSENRTQPCWFSPSEISTIQFKITPTGAV</sequence>
<feature type="non-terminal residue" evidence="2">
    <location>
        <position position="109"/>
    </location>
</feature>
<evidence type="ECO:0000313" key="3">
    <source>
        <dbReference type="Proteomes" id="UP001141253"/>
    </source>
</evidence>
<name>A0ABQ8ZXZ1_9ROSI</name>
<reference evidence="2" key="1">
    <citation type="submission" date="2022-10" db="EMBL/GenBank/DDBJ databases">
        <authorList>
            <person name="Hyden B.L."/>
            <person name="Feng K."/>
            <person name="Yates T."/>
            <person name="Jawdy S."/>
            <person name="Smart L.B."/>
            <person name="Muchero W."/>
        </authorList>
    </citation>
    <scope>NUCLEOTIDE SEQUENCE</scope>
    <source>
        <tissue evidence="2">Shoot tip</tissue>
    </source>
</reference>
<gene>
    <name evidence="2" type="ORF">OIU77_014558</name>
</gene>
<evidence type="ECO:0000313" key="2">
    <source>
        <dbReference type="EMBL" id="KAJ6313059.1"/>
    </source>
</evidence>
<dbReference type="Proteomes" id="UP001141253">
    <property type="component" value="Chromosome 10"/>
</dbReference>
<reference evidence="2" key="2">
    <citation type="journal article" date="2023" name="Int. J. Mol. Sci.">
        <title>De Novo Assembly and Annotation of 11 Diverse Shrub Willow (Salix) Genomes Reveals Novel Gene Organization in Sex-Linked Regions.</title>
        <authorList>
            <person name="Hyden B."/>
            <person name="Feng K."/>
            <person name="Yates T.B."/>
            <person name="Jawdy S."/>
            <person name="Cereghino C."/>
            <person name="Smart L.B."/>
            <person name="Muchero W."/>
        </authorList>
    </citation>
    <scope>NUCLEOTIDE SEQUENCE</scope>
    <source>
        <tissue evidence="2">Shoot tip</tissue>
    </source>
</reference>
<accession>A0ABQ8ZXZ1</accession>
<organism evidence="2 3">
    <name type="scientific">Salix suchowensis</name>
    <dbReference type="NCBI Taxonomy" id="1278906"/>
    <lineage>
        <taxon>Eukaryota</taxon>
        <taxon>Viridiplantae</taxon>
        <taxon>Streptophyta</taxon>
        <taxon>Embryophyta</taxon>
        <taxon>Tracheophyta</taxon>
        <taxon>Spermatophyta</taxon>
        <taxon>Magnoliopsida</taxon>
        <taxon>eudicotyledons</taxon>
        <taxon>Gunneridae</taxon>
        <taxon>Pentapetalae</taxon>
        <taxon>rosids</taxon>
        <taxon>fabids</taxon>
        <taxon>Malpighiales</taxon>
        <taxon>Salicaceae</taxon>
        <taxon>Saliceae</taxon>
        <taxon>Salix</taxon>
    </lineage>
</organism>
<feature type="compositionally biased region" description="Basic and acidic residues" evidence="1">
    <location>
        <begin position="1"/>
        <end position="13"/>
    </location>
</feature>